<dbReference type="Proteomes" id="UP001163046">
    <property type="component" value="Unassembled WGS sequence"/>
</dbReference>
<evidence type="ECO:0000313" key="1">
    <source>
        <dbReference type="EMBL" id="KAJ7382650.1"/>
    </source>
</evidence>
<comment type="caution">
    <text evidence="1">The sequence shown here is derived from an EMBL/GenBank/DDBJ whole genome shotgun (WGS) entry which is preliminary data.</text>
</comment>
<sequence length="204" mass="21065">MGDHEIALIDDSAERNALWEEYYFEKWGILANRDRQSIVEAFWNDPGIGKIDEMLKDNEVYRQMIKTSGQTAASKAMVSAVNRLVAQEVVKTTIGGAVREGGRRGAVFAIQETAGLAAARGANVALTGVKAAASLGPAISSVVGEQVARFAGDKLGVTNYHAKNALNVGGGIAGGAIAGACVGGPIGALAGAGVGVVNWGWEKP</sequence>
<keyword evidence="2" id="KW-1185">Reference proteome</keyword>
<gene>
    <name evidence="1" type="ORF">OS493_033706</name>
</gene>
<protein>
    <submittedName>
        <fullName evidence="1">Uncharacterized protein</fullName>
    </submittedName>
</protein>
<dbReference type="EMBL" id="MU825918">
    <property type="protein sequence ID" value="KAJ7382650.1"/>
    <property type="molecule type" value="Genomic_DNA"/>
</dbReference>
<accession>A0A9X0D0U3</accession>
<dbReference type="OrthoDB" id="10635822at2759"/>
<organism evidence="1 2">
    <name type="scientific">Desmophyllum pertusum</name>
    <dbReference type="NCBI Taxonomy" id="174260"/>
    <lineage>
        <taxon>Eukaryota</taxon>
        <taxon>Metazoa</taxon>
        <taxon>Cnidaria</taxon>
        <taxon>Anthozoa</taxon>
        <taxon>Hexacorallia</taxon>
        <taxon>Scleractinia</taxon>
        <taxon>Caryophylliina</taxon>
        <taxon>Caryophylliidae</taxon>
        <taxon>Desmophyllum</taxon>
    </lineage>
</organism>
<evidence type="ECO:0000313" key="2">
    <source>
        <dbReference type="Proteomes" id="UP001163046"/>
    </source>
</evidence>
<reference evidence="1" key="1">
    <citation type="submission" date="2023-01" db="EMBL/GenBank/DDBJ databases">
        <title>Genome assembly of the deep-sea coral Lophelia pertusa.</title>
        <authorList>
            <person name="Herrera S."/>
            <person name="Cordes E."/>
        </authorList>
    </citation>
    <scope>NUCLEOTIDE SEQUENCE</scope>
    <source>
        <strain evidence="1">USNM1676648</strain>
        <tissue evidence="1">Polyp</tissue>
    </source>
</reference>
<dbReference type="AlphaFoldDB" id="A0A9X0D0U3"/>
<name>A0A9X0D0U3_9CNID</name>
<proteinExistence type="predicted"/>